<dbReference type="HOGENOM" id="CLU_2678649_0_0_2"/>
<evidence type="ECO:0000313" key="2">
    <source>
        <dbReference type="Proteomes" id="UP000008458"/>
    </source>
</evidence>
<protein>
    <submittedName>
        <fullName evidence="1">Uncharacterized protein</fullName>
    </submittedName>
</protein>
<gene>
    <name evidence="1" type="ordered locus">Ahos_1441</name>
</gene>
<reference key="2">
    <citation type="journal article" date="2011" name="Extremophiles">
        <title>Genomic analyses of Acidianus hospitalis W1 a host for studying crenarchaeal virus and plasmid life cycles.</title>
        <authorList>
            <person name="You X.Y."/>
            <person name="Liu C."/>
            <person name="Wang S.Y."/>
            <person name="Jiang C.Y."/>
            <person name="Shah S.A."/>
            <person name="Prangishvili D."/>
            <person name="Liu S.J."/>
            <person name="Garrett R.A."/>
        </authorList>
    </citation>
    <scope>NUCLEOTIDE SEQUENCE</scope>
    <source>
        <strain>W1</strain>
    </source>
</reference>
<accession>F4B522</accession>
<proteinExistence type="predicted"/>
<dbReference type="AlphaFoldDB" id="F4B522"/>
<dbReference type="EMBL" id="CP002535">
    <property type="protein sequence ID" value="AEE94324.1"/>
    <property type="molecule type" value="Genomic_DNA"/>
</dbReference>
<dbReference type="Proteomes" id="UP000008458">
    <property type="component" value="Chromosome"/>
</dbReference>
<dbReference type="KEGG" id="aho:Ahos_1441"/>
<evidence type="ECO:0000313" key="1">
    <source>
        <dbReference type="EMBL" id="AEE94324.1"/>
    </source>
</evidence>
<name>F4B522_ACIHW</name>
<sequence length="74" mass="8963">MLVVKNVKKILHWPYPFLKLRVKVRNSWYRNFLKEFLFISARIHFDSVYPWRILTFNSATGTPLKGSYTFTHWG</sequence>
<reference evidence="1 2" key="1">
    <citation type="journal article" date="2011" name="Extremophiles">
        <title>Genomic analysis of Acidianus hospitalis W1 a host for studying crenarchaeal virus and plasmid life cycles.</title>
        <authorList>
            <person name="You X.Y."/>
            <person name="Liu C."/>
            <person name="Wang S.Y."/>
            <person name="Jiang C.Y."/>
            <person name="Shah S.A."/>
            <person name="Prangishvili D."/>
            <person name="She Q."/>
            <person name="Liu S.J."/>
            <person name="Garrett R.A."/>
        </authorList>
    </citation>
    <scope>NUCLEOTIDE SEQUENCE [LARGE SCALE GENOMIC DNA]</scope>
    <source>
        <strain evidence="1 2">W1</strain>
    </source>
</reference>
<keyword evidence="2" id="KW-1185">Reference proteome</keyword>
<organism evidence="1 2">
    <name type="scientific">Acidianus hospitalis (strain W1)</name>
    <dbReference type="NCBI Taxonomy" id="933801"/>
    <lineage>
        <taxon>Archaea</taxon>
        <taxon>Thermoproteota</taxon>
        <taxon>Thermoprotei</taxon>
        <taxon>Sulfolobales</taxon>
        <taxon>Sulfolobaceae</taxon>
        <taxon>Acidianus</taxon>
    </lineage>
</organism>